<proteinExistence type="predicted"/>
<protein>
    <submittedName>
        <fullName evidence="2">Uncharacterized protein</fullName>
    </submittedName>
</protein>
<accession>A0A177AG89</accession>
<dbReference type="GeneID" id="36286290"/>
<dbReference type="Proteomes" id="UP000077154">
    <property type="component" value="Unassembled WGS sequence"/>
</dbReference>
<organism evidence="2">
    <name type="scientific">Pseudogymnoascus destructans</name>
    <dbReference type="NCBI Taxonomy" id="655981"/>
    <lineage>
        <taxon>Eukaryota</taxon>
        <taxon>Fungi</taxon>
        <taxon>Dikarya</taxon>
        <taxon>Ascomycota</taxon>
        <taxon>Pezizomycotina</taxon>
        <taxon>Leotiomycetes</taxon>
        <taxon>Thelebolales</taxon>
        <taxon>Thelebolaceae</taxon>
        <taxon>Pseudogymnoascus</taxon>
    </lineage>
</organism>
<reference evidence="2" key="1">
    <citation type="submission" date="2016-03" db="EMBL/GenBank/DDBJ databases">
        <title>Updated assembly of Pseudogymnoascus destructans, the fungus causing white-nose syndrome of bats.</title>
        <authorList>
            <person name="Palmer J.M."/>
            <person name="Drees K.P."/>
            <person name="Foster J.T."/>
            <person name="Lindner D.L."/>
        </authorList>
    </citation>
    <scope>NUCLEOTIDE SEQUENCE [LARGE SCALE GENOMIC DNA]</scope>
    <source>
        <strain evidence="2">20631-21</strain>
    </source>
</reference>
<dbReference type="RefSeq" id="XP_024325475.1">
    <property type="nucleotide sequence ID" value="XM_024466861.1"/>
</dbReference>
<gene>
    <name evidence="2" type="ORF">VC83_03213</name>
</gene>
<dbReference type="OrthoDB" id="3439391at2759"/>
<sequence>MYQDDILASLLSLLAFLTAHNLAPIVSSPLADHFWEALFTVIALETVLITTLPLVLPYFLGEEVHGVDVNLTTEQYGSVLLGRLWVGRVERTAKGGRPKLLLGKIRAKRLPVLMGVLANNVVSVRRLWYTTFEGETKMF</sequence>
<feature type="transmembrane region" description="Helical" evidence="1">
    <location>
        <begin position="37"/>
        <end position="60"/>
    </location>
</feature>
<evidence type="ECO:0000256" key="1">
    <source>
        <dbReference type="SAM" id="Phobius"/>
    </source>
</evidence>
<dbReference type="EMBL" id="KV441392">
    <property type="protein sequence ID" value="OAF60193.1"/>
    <property type="molecule type" value="Genomic_DNA"/>
</dbReference>
<name>A0A177AG89_9PEZI</name>
<keyword evidence="1" id="KW-0472">Membrane</keyword>
<keyword evidence="1" id="KW-0812">Transmembrane</keyword>
<dbReference type="AlphaFoldDB" id="A0A177AG89"/>
<evidence type="ECO:0000313" key="2">
    <source>
        <dbReference type="EMBL" id="OAF60193.1"/>
    </source>
</evidence>
<keyword evidence="1" id="KW-1133">Transmembrane helix</keyword>